<dbReference type="Gene3D" id="3.30.70.100">
    <property type="match status" value="1"/>
</dbReference>
<accession>A0A956NDH3</accession>
<sequence length="104" mass="11803">MVEIAFTYDFVPGIDEDAYAKLAKKATAMMLSAPGFIEFRAHRSLVGTPHVRRTSVWESLAHWAALAQDPEFQELTAEFRMYVTNVEVQMWGPSPLVPHPIRRA</sequence>
<dbReference type="SUPFAM" id="SSF54909">
    <property type="entry name" value="Dimeric alpha+beta barrel"/>
    <property type="match status" value="1"/>
</dbReference>
<dbReference type="InterPro" id="IPR007138">
    <property type="entry name" value="ABM_dom"/>
</dbReference>
<keyword evidence="2" id="KW-0503">Monooxygenase</keyword>
<proteinExistence type="predicted"/>
<dbReference type="AlphaFoldDB" id="A0A956NDH3"/>
<reference evidence="2" key="2">
    <citation type="journal article" date="2021" name="Microbiome">
        <title>Successional dynamics and alternative stable states in a saline activated sludge microbial community over 9 years.</title>
        <authorList>
            <person name="Wang Y."/>
            <person name="Ye J."/>
            <person name="Ju F."/>
            <person name="Liu L."/>
            <person name="Boyd J.A."/>
            <person name="Deng Y."/>
            <person name="Parks D.H."/>
            <person name="Jiang X."/>
            <person name="Yin X."/>
            <person name="Woodcroft B.J."/>
            <person name="Tyson G.W."/>
            <person name="Hugenholtz P."/>
            <person name="Polz M.F."/>
            <person name="Zhang T."/>
        </authorList>
    </citation>
    <scope>NUCLEOTIDE SEQUENCE</scope>
    <source>
        <strain evidence="2">HKST-UBA02</strain>
    </source>
</reference>
<protein>
    <submittedName>
        <fullName evidence="2">Antibiotic biosynthesis monooxygenase</fullName>
    </submittedName>
</protein>
<dbReference type="Pfam" id="PF03992">
    <property type="entry name" value="ABM"/>
    <property type="match status" value="1"/>
</dbReference>
<evidence type="ECO:0000259" key="1">
    <source>
        <dbReference type="Pfam" id="PF03992"/>
    </source>
</evidence>
<gene>
    <name evidence="2" type="ORF">KDA27_16270</name>
</gene>
<name>A0A956NDH3_UNCEI</name>
<feature type="domain" description="ABM" evidence="1">
    <location>
        <begin position="15"/>
        <end position="74"/>
    </location>
</feature>
<evidence type="ECO:0000313" key="2">
    <source>
        <dbReference type="EMBL" id="MCA9757360.1"/>
    </source>
</evidence>
<dbReference type="Proteomes" id="UP000739538">
    <property type="component" value="Unassembled WGS sequence"/>
</dbReference>
<reference evidence="2" key="1">
    <citation type="submission" date="2020-04" db="EMBL/GenBank/DDBJ databases">
        <authorList>
            <person name="Zhang T."/>
        </authorList>
    </citation>
    <scope>NUCLEOTIDE SEQUENCE</scope>
    <source>
        <strain evidence="2">HKST-UBA02</strain>
    </source>
</reference>
<keyword evidence="2" id="KW-0560">Oxidoreductase</keyword>
<dbReference type="GO" id="GO:0004497">
    <property type="term" value="F:monooxygenase activity"/>
    <property type="evidence" value="ECO:0007669"/>
    <property type="project" value="UniProtKB-KW"/>
</dbReference>
<organism evidence="2 3">
    <name type="scientific">Eiseniibacteriota bacterium</name>
    <dbReference type="NCBI Taxonomy" id="2212470"/>
    <lineage>
        <taxon>Bacteria</taxon>
        <taxon>Candidatus Eiseniibacteriota</taxon>
    </lineage>
</organism>
<evidence type="ECO:0000313" key="3">
    <source>
        <dbReference type="Proteomes" id="UP000739538"/>
    </source>
</evidence>
<dbReference type="InterPro" id="IPR011008">
    <property type="entry name" value="Dimeric_a/b-barrel"/>
</dbReference>
<comment type="caution">
    <text evidence="2">The sequence shown here is derived from an EMBL/GenBank/DDBJ whole genome shotgun (WGS) entry which is preliminary data.</text>
</comment>
<dbReference type="EMBL" id="JAGQHS010000095">
    <property type="protein sequence ID" value="MCA9757360.1"/>
    <property type="molecule type" value="Genomic_DNA"/>
</dbReference>